<dbReference type="PANTHER" id="PTHR10815">
    <property type="entry name" value="METHYLATED-DNA--PROTEIN-CYSTEINE METHYLTRANSFERASE"/>
    <property type="match status" value="1"/>
</dbReference>
<keyword evidence="9" id="KW-1185">Reference proteome</keyword>
<gene>
    <name evidence="8" type="ORF">F9B85_13975</name>
</gene>
<proteinExistence type="predicted"/>
<keyword evidence="5" id="KW-0234">DNA repair</keyword>
<dbReference type="InterPro" id="IPR036217">
    <property type="entry name" value="MethylDNA_cys_MeTrfase_DNAb"/>
</dbReference>
<evidence type="ECO:0000256" key="3">
    <source>
        <dbReference type="ARBA" id="ARBA00022679"/>
    </source>
</evidence>
<keyword evidence="2" id="KW-0489">Methyltransferase</keyword>
<comment type="catalytic activity">
    <reaction evidence="1">
        <text>a 4-O-methyl-thymidine in DNA + L-cysteinyl-[protein] = a thymidine in DNA + S-methyl-L-cysteinyl-[protein]</text>
        <dbReference type="Rhea" id="RHEA:53428"/>
        <dbReference type="Rhea" id="RHEA-COMP:10131"/>
        <dbReference type="Rhea" id="RHEA-COMP:10132"/>
        <dbReference type="Rhea" id="RHEA-COMP:13555"/>
        <dbReference type="Rhea" id="RHEA-COMP:13556"/>
        <dbReference type="ChEBI" id="CHEBI:29950"/>
        <dbReference type="ChEBI" id="CHEBI:82612"/>
        <dbReference type="ChEBI" id="CHEBI:137386"/>
        <dbReference type="ChEBI" id="CHEBI:137387"/>
        <dbReference type="EC" id="2.1.1.63"/>
    </reaction>
</comment>
<feature type="domain" description="Methylated-DNA-[protein]-cysteine S-methyltransferase DNA binding" evidence="7">
    <location>
        <begin position="94"/>
        <end position="174"/>
    </location>
</feature>
<dbReference type="EMBL" id="WBXO01000024">
    <property type="protein sequence ID" value="KAB2950758.1"/>
    <property type="molecule type" value="Genomic_DNA"/>
</dbReference>
<keyword evidence="4" id="KW-0227">DNA damage</keyword>
<name>A0A6I0F1Y5_9FIRM</name>
<evidence type="ECO:0000259" key="7">
    <source>
        <dbReference type="Pfam" id="PF01035"/>
    </source>
</evidence>
<comment type="caution">
    <text evidence="8">The sequence shown here is derived from an EMBL/GenBank/DDBJ whole genome shotgun (WGS) entry which is preliminary data.</text>
</comment>
<dbReference type="PROSITE" id="PS00374">
    <property type="entry name" value="MGMT"/>
    <property type="match status" value="1"/>
</dbReference>
<keyword evidence="3" id="KW-0808">Transferase</keyword>
<evidence type="ECO:0000256" key="5">
    <source>
        <dbReference type="ARBA" id="ARBA00023204"/>
    </source>
</evidence>
<evidence type="ECO:0000256" key="4">
    <source>
        <dbReference type="ARBA" id="ARBA00022763"/>
    </source>
</evidence>
<dbReference type="GO" id="GO:0006281">
    <property type="term" value="P:DNA repair"/>
    <property type="evidence" value="ECO:0007669"/>
    <property type="project" value="UniProtKB-KW"/>
</dbReference>
<accession>A0A6I0F1Y5</accession>
<dbReference type="CDD" id="cd06445">
    <property type="entry name" value="ATase"/>
    <property type="match status" value="1"/>
</dbReference>
<evidence type="ECO:0000313" key="9">
    <source>
        <dbReference type="Proteomes" id="UP000468766"/>
    </source>
</evidence>
<evidence type="ECO:0000256" key="1">
    <source>
        <dbReference type="ARBA" id="ARBA00001286"/>
    </source>
</evidence>
<sequence length="180" mass="20256">MVIFIKDWGFCACCWSTKGLWALTLPEATEKGALQALKQMRKAPVHNDTYGGIEKIANLEKEKILVQWLEQYLYKGKRMDFPLELDWSGFPSFYYTTLMKVSKIEEGKTKTYGEIAEQLGNPKAVRAVGGALRKNPYPLLIPCHRVLACQGLGGFTGADKRIELKRRLLELEGINVGSSI</sequence>
<dbReference type="NCBIfam" id="TIGR00589">
    <property type="entry name" value="ogt"/>
    <property type="match status" value="1"/>
</dbReference>
<reference evidence="8 9" key="1">
    <citation type="submission" date="2019-10" db="EMBL/GenBank/DDBJ databases">
        <title>Whole-genome sequence of the extremophile Heliorestis acidaminivorans DSM 24790.</title>
        <authorList>
            <person name="Kyndt J.A."/>
            <person name="Meyer T.E."/>
        </authorList>
    </citation>
    <scope>NUCLEOTIDE SEQUENCE [LARGE SCALE GENOMIC DNA]</scope>
    <source>
        <strain evidence="8 9">DSM 24790</strain>
    </source>
</reference>
<protein>
    <submittedName>
        <fullName evidence="8">MGMT family protein</fullName>
    </submittedName>
</protein>
<dbReference type="InterPro" id="IPR001497">
    <property type="entry name" value="MethylDNA_cys_MeTrfase_AS"/>
</dbReference>
<dbReference type="InterPro" id="IPR036388">
    <property type="entry name" value="WH-like_DNA-bd_sf"/>
</dbReference>
<evidence type="ECO:0000256" key="6">
    <source>
        <dbReference type="ARBA" id="ARBA00049348"/>
    </source>
</evidence>
<dbReference type="Proteomes" id="UP000468766">
    <property type="component" value="Unassembled WGS sequence"/>
</dbReference>
<dbReference type="Pfam" id="PF01035">
    <property type="entry name" value="DNA_binding_1"/>
    <property type="match status" value="1"/>
</dbReference>
<dbReference type="GO" id="GO:0032259">
    <property type="term" value="P:methylation"/>
    <property type="evidence" value="ECO:0007669"/>
    <property type="project" value="UniProtKB-KW"/>
</dbReference>
<dbReference type="OrthoDB" id="9789813at2"/>
<dbReference type="SUPFAM" id="SSF46767">
    <property type="entry name" value="Methylated DNA-protein cysteine methyltransferase, C-terminal domain"/>
    <property type="match status" value="1"/>
</dbReference>
<dbReference type="Gene3D" id="1.10.10.10">
    <property type="entry name" value="Winged helix-like DNA-binding domain superfamily/Winged helix DNA-binding domain"/>
    <property type="match status" value="1"/>
</dbReference>
<comment type="catalytic activity">
    <reaction evidence="6">
        <text>a 6-O-methyl-2'-deoxyguanosine in DNA + L-cysteinyl-[protein] = S-methyl-L-cysteinyl-[protein] + a 2'-deoxyguanosine in DNA</text>
        <dbReference type="Rhea" id="RHEA:24000"/>
        <dbReference type="Rhea" id="RHEA-COMP:10131"/>
        <dbReference type="Rhea" id="RHEA-COMP:10132"/>
        <dbReference type="Rhea" id="RHEA-COMP:11367"/>
        <dbReference type="Rhea" id="RHEA-COMP:11368"/>
        <dbReference type="ChEBI" id="CHEBI:29950"/>
        <dbReference type="ChEBI" id="CHEBI:82612"/>
        <dbReference type="ChEBI" id="CHEBI:85445"/>
        <dbReference type="ChEBI" id="CHEBI:85448"/>
        <dbReference type="EC" id="2.1.1.63"/>
    </reaction>
</comment>
<dbReference type="GO" id="GO:0003908">
    <property type="term" value="F:methylated-DNA-[protein]-cysteine S-methyltransferase activity"/>
    <property type="evidence" value="ECO:0007669"/>
    <property type="project" value="UniProtKB-EC"/>
</dbReference>
<evidence type="ECO:0000313" key="8">
    <source>
        <dbReference type="EMBL" id="KAB2950758.1"/>
    </source>
</evidence>
<dbReference type="PANTHER" id="PTHR10815:SF5">
    <property type="entry name" value="METHYLATED-DNA--PROTEIN-CYSTEINE METHYLTRANSFERASE"/>
    <property type="match status" value="1"/>
</dbReference>
<dbReference type="AlphaFoldDB" id="A0A6I0F1Y5"/>
<dbReference type="InterPro" id="IPR014048">
    <property type="entry name" value="MethylDNA_cys_MeTrfase_DNA-bd"/>
</dbReference>
<organism evidence="8 9">
    <name type="scientific">Heliorestis acidaminivorans</name>
    <dbReference type="NCBI Taxonomy" id="553427"/>
    <lineage>
        <taxon>Bacteria</taxon>
        <taxon>Bacillati</taxon>
        <taxon>Bacillota</taxon>
        <taxon>Clostridia</taxon>
        <taxon>Eubacteriales</taxon>
        <taxon>Heliobacteriaceae</taxon>
        <taxon>Heliorestis</taxon>
    </lineage>
</organism>
<evidence type="ECO:0000256" key="2">
    <source>
        <dbReference type="ARBA" id="ARBA00022603"/>
    </source>
</evidence>
<dbReference type="RefSeq" id="WP_151621821.1">
    <property type="nucleotide sequence ID" value="NZ_WBXO01000024.1"/>
</dbReference>